<protein>
    <submittedName>
        <fullName evidence="1">Uncharacterized protein</fullName>
    </submittedName>
</protein>
<proteinExistence type="predicted"/>
<gene>
    <name evidence="1" type="ORF">NPIL_536741</name>
</gene>
<evidence type="ECO:0000313" key="1">
    <source>
        <dbReference type="EMBL" id="GFT63971.1"/>
    </source>
</evidence>
<accession>A0A8X6PD43</accession>
<evidence type="ECO:0000313" key="2">
    <source>
        <dbReference type="Proteomes" id="UP000887013"/>
    </source>
</evidence>
<sequence>MQLVLSIGEGCGLTYTTSQLVCCVSGLCKDEMTTYCLPDDTVILIVNRQHVSRDSTPLPRACPSTIFTSIHSFYHTPTKIRQIAHSYCADPSSDFYTFSYWLWCHFNII</sequence>
<organism evidence="1 2">
    <name type="scientific">Nephila pilipes</name>
    <name type="common">Giant wood spider</name>
    <name type="synonym">Nephila maculata</name>
    <dbReference type="NCBI Taxonomy" id="299642"/>
    <lineage>
        <taxon>Eukaryota</taxon>
        <taxon>Metazoa</taxon>
        <taxon>Ecdysozoa</taxon>
        <taxon>Arthropoda</taxon>
        <taxon>Chelicerata</taxon>
        <taxon>Arachnida</taxon>
        <taxon>Araneae</taxon>
        <taxon>Araneomorphae</taxon>
        <taxon>Entelegynae</taxon>
        <taxon>Araneoidea</taxon>
        <taxon>Nephilidae</taxon>
        <taxon>Nephila</taxon>
    </lineage>
</organism>
<dbReference type="Proteomes" id="UP000887013">
    <property type="component" value="Unassembled WGS sequence"/>
</dbReference>
<name>A0A8X6PD43_NEPPI</name>
<dbReference type="AlphaFoldDB" id="A0A8X6PD43"/>
<comment type="caution">
    <text evidence="1">The sequence shown here is derived from an EMBL/GenBank/DDBJ whole genome shotgun (WGS) entry which is preliminary data.</text>
</comment>
<dbReference type="EMBL" id="BMAW01068348">
    <property type="protein sequence ID" value="GFT63971.1"/>
    <property type="molecule type" value="Genomic_DNA"/>
</dbReference>
<keyword evidence="2" id="KW-1185">Reference proteome</keyword>
<reference evidence="1" key="1">
    <citation type="submission" date="2020-08" db="EMBL/GenBank/DDBJ databases">
        <title>Multicomponent nature underlies the extraordinary mechanical properties of spider dragline silk.</title>
        <authorList>
            <person name="Kono N."/>
            <person name="Nakamura H."/>
            <person name="Mori M."/>
            <person name="Yoshida Y."/>
            <person name="Ohtoshi R."/>
            <person name="Malay A.D."/>
            <person name="Moran D.A.P."/>
            <person name="Tomita M."/>
            <person name="Numata K."/>
            <person name="Arakawa K."/>
        </authorList>
    </citation>
    <scope>NUCLEOTIDE SEQUENCE</scope>
</reference>